<accession>A0A7X3FQF0</accession>
<dbReference type="EMBL" id="WQRF01000001">
    <property type="protein sequence ID" value="MVS98883.1"/>
    <property type="molecule type" value="Genomic_DNA"/>
</dbReference>
<name>A0A7X3FQF0_9HYPH</name>
<proteinExistence type="predicted"/>
<keyword evidence="1" id="KW-0175">Coiled coil</keyword>
<sequence length="201" mass="23359">MRHDDIRTERTIIRSLLHFMGISAEAFYSGWLNVTWNLEVSQAAGAEVRCELNARGYCPLAFLSLKRNWFDRVHGLRLDKLPRMRVGGDDLWFDPVFILDADQRYLADDNETWHCAATWTTGGRTIKKGHLAWTYPVAGSFEVEMWAVSAREDLAIKRCQKRVEELRQHQQRQRETELEEQLEEERIAIAQDADLIASIVI</sequence>
<dbReference type="Proteomes" id="UP000438106">
    <property type="component" value="Unassembled WGS sequence"/>
</dbReference>
<comment type="caution">
    <text evidence="2">The sequence shown here is derived from an EMBL/GenBank/DDBJ whole genome shotgun (WGS) entry which is preliminary data.</text>
</comment>
<dbReference type="RefSeq" id="WP_157289723.1">
    <property type="nucleotide sequence ID" value="NZ_WQRF01000001.1"/>
</dbReference>
<protein>
    <submittedName>
        <fullName evidence="2">Uncharacterized protein</fullName>
    </submittedName>
</protein>
<evidence type="ECO:0000313" key="3">
    <source>
        <dbReference type="Proteomes" id="UP000438106"/>
    </source>
</evidence>
<gene>
    <name evidence="2" type="ORF">GO014_07605</name>
</gene>
<evidence type="ECO:0000256" key="1">
    <source>
        <dbReference type="SAM" id="Coils"/>
    </source>
</evidence>
<feature type="coiled-coil region" evidence="1">
    <location>
        <begin position="156"/>
        <end position="186"/>
    </location>
</feature>
<keyword evidence="3" id="KW-1185">Reference proteome</keyword>
<dbReference type="AlphaFoldDB" id="A0A7X3FQF0"/>
<evidence type="ECO:0000313" key="2">
    <source>
        <dbReference type="EMBL" id="MVS98883.1"/>
    </source>
</evidence>
<organism evidence="2 3">
    <name type="scientific">Devosia marina</name>
    <dbReference type="NCBI Taxonomy" id="2683198"/>
    <lineage>
        <taxon>Bacteria</taxon>
        <taxon>Pseudomonadati</taxon>
        <taxon>Pseudomonadota</taxon>
        <taxon>Alphaproteobacteria</taxon>
        <taxon>Hyphomicrobiales</taxon>
        <taxon>Devosiaceae</taxon>
        <taxon>Devosia</taxon>
    </lineage>
</organism>
<reference evidence="2 3" key="1">
    <citation type="submission" date="2019-12" db="EMBL/GenBank/DDBJ databases">
        <title>Devosia maris sp. nov., isolated from the deep seawater.</title>
        <authorList>
            <person name="Liu Y."/>
        </authorList>
    </citation>
    <scope>NUCLEOTIDE SEQUENCE [LARGE SCALE GENOMIC DNA]</scope>
    <source>
        <strain evidence="2 3">L53-10-65</strain>
    </source>
</reference>